<dbReference type="InterPro" id="IPR036390">
    <property type="entry name" value="WH_DNA-bd_sf"/>
</dbReference>
<evidence type="ECO:0000313" key="7">
    <source>
        <dbReference type="Proteomes" id="UP000326837"/>
    </source>
</evidence>
<dbReference type="Proteomes" id="UP000326837">
    <property type="component" value="Chromosome"/>
</dbReference>
<evidence type="ECO:0008006" key="8">
    <source>
        <dbReference type="Google" id="ProtNLM"/>
    </source>
</evidence>
<evidence type="ECO:0000256" key="1">
    <source>
        <dbReference type="ARBA" id="ARBA00022490"/>
    </source>
</evidence>
<protein>
    <recommendedName>
        <fullName evidence="8">Segregation and condensation protein B</fullName>
    </recommendedName>
</protein>
<dbReference type="PANTHER" id="PTHR34298">
    <property type="entry name" value="SEGREGATION AND CONDENSATION PROTEIN B"/>
    <property type="match status" value="1"/>
</dbReference>
<organism evidence="6 7">
    <name type="scientific">Lacipirellula parvula</name>
    <dbReference type="NCBI Taxonomy" id="2650471"/>
    <lineage>
        <taxon>Bacteria</taxon>
        <taxon>Pseudomonadati</taxon>
        <taxon>Planctomycetota</taxon>
        <taxon>Planctomycetia</taxon>
        <taxon>Pirellulales</taxon>
        <taxon>Lacipirellulaceae</taxon>
        <taxon>Lacipirellula</taxon>
    </lineage>
</organism>
<accession>A0A5K7X7J2</accession>
<evidence type="ECO:0000256" key="5">
    <source>
        <dbReference type="SAM" id="MobiDB-lite"/>
    </source>
</evidence>
<feature type="region of interest" description="Disordered" evidence="5">
    <location>
        <begin position="1"/>
        <end position="28"/>
    </location>
</feature>
<reference evidence="7" key="1">
    <citation type="submission" date="2019-10" db="EMBL/GenBank/DDBJ databases">
        <title>Lacipirellula parvula gen. nov., sp. nov., representing a lineage of planctomycetes widespread in freshwater anoxic habitats, and description of the family Lacipirellulaceae.</title>
        <authorList>
            <person name="Dedysh S.N."/>
            <person name="Kulichevskaya I.S."/>
            <person name="Beletsky A.V."/>
            <person name="Rakitin A.L."/>
            <person name="Mardanov A.V."/>
            <person name="Ivanova A.A."/>
            <person name="Saltykova V.X."/>
            <person name="Rijpstra W.I.C."/>
            <person name="Sinninghe Damste J.S."/>
            <person name="Ravin N.V."/>
        </authorList>
    </citation>
    <scope>NUCLEOTIDE SEQUENCE [LARGE SCALE GENOMIC DNA]</scope>
    <source>
        <strain evidence="7">PX69</strain>
    </source>
</reference>
<dbReference type="RefSeq" id="WP_152096990.1">
    <property type="nucleotide sequence ID" value="NZ_AP021861.1"/>
</dbReference>
<keyword evidence="2" id="KW-0132">Cell division</keyword>
<evidence type="ECO:0000256" key="2">
    <source>
        <dbReference type="ARBA" id="ARBA00022618"/>
    </source>
</evidence>
<dbReference type="SUPFAM" id="SSF46785">
    <property type="entry name" value="Winged helix' DNA-binding domain"/>
    <property type="match status" value="2"/>
</dbReference>
<dbReference type="AlphaFoldDB" id="A0A5K7X7J2"/>
<dbReference type="PANTHER" id="PTHR34298:SF2">
    <property type="entry name" value="SEGREGATION AND CONDENSATION PROTEIN B"/>
    <property type="match status" value="1"/>
</dbReference>
<dbReference type="GO" id="GO:0051301">
    <property type="term" value="P:cell division"/>
    <property type="evidence" value="ECO:0007669"/>
    <property type="project" value="UniProtKB-KW"/>
</dbReference>
<evidence type="ECO:0000256" key="4">
    <source>
        <dbReference type="ARBA" id="ARBA00023306"/>
    </source>
</evidence>
<dbReference type="KEGG" id="lpav:PLANPX_0303"/>
<dbReference type="Gene3D" id="1.10.10.10">
    <property type="entry name" value="Winged helix-like DNA-binding domain superfamily/Winged helix DNA-binding domain"/>
    <property type="match status" value="2"/>
</dbReference>
<dbReference type="InterPro" id="IPR005234">
    <property type="entry name" value="ScpB_csome_segregation"/>
</dbReference>
<dbReference type="InterPro" id="IPR036388">
    <property type="entry name" value="WH-like_DNA-bd_sf"/>
</dbReference>
<keyword evidence="3" id="KW-0159">Chromosome partition</keyword>
<name>A0A5K7X7J2_9BACT</name>
<evidence type="ECO:0000256" key="3">
    <source>
        <dbReference type="ARBA" id="ARBA00022829"/>
    </source>
</evidence>
<keyword evidence="1" id="KW-0963">Cytoplasm</keyword>
<keyword evidence="7" id="KW-1185">Reference proteome</keyword>
<proteinExistence type="predicted"/>
<dbReference type="EMBL" id="AP021861">
    <property type="protein sequence ID" value="BBO30691.1"/>
    <property type="molecule type" value="Genomic_DNA"/>
</dbReference>
<dbReference type="Pfam" id="PF04079">
    <property type="entry name" value="SMC_ScpB"/>
    <property type="match status" value="1"/>
</dbReference>
<dbReference type="GO" id="GO:0051304">
    <property type="term" value="P:chromosome separation"/>
    <property type="evidence" value="ECO:0007669"/>
    <property type="project" value="InterPro"/>
</dbReference>
<sequence length="248" mass="26922">MPPEREPADPDILPLRPIAPPSAPAPTNQRFSLERLSSAFARLMGTPAAAPGLAIAKPQIALEPEEEPDDDDSLPVTPRMIIEGMLFVGSADGKPLPAAKIASHIRNVSAEEVEQLVADLNASYRHDEAAYEITGDAAGYRLQLRSDLGILRDQFRGQQRAAKLTPAAVEVLSIVAYRQGVSGEELNKLRGSQSHAILAQLVRRQLVRVERPAGTPKVARYHTTSRFNQLFGVSSPADLPRNEDLDDS</sequence>
<gene>
    <name evidence="6" type="ORF">PLANPX_0303</name>
</gene>
<keyword evidence="4" id="KW-0131">Cell cycle</keyword>
<evidence type="ECO:0000313" key="6">
    <source>
        <dbReference type="EMBL" id="BBO30691.1"/>
    </source>
</evidence>